<gene>
    <name evidence="1" type="ORF">ENG67_06535</name>
</gene>
<dbReference type="Gene3D" id="1.10.10.60">
    <property type="entry name" value="Homeodomain-like"/>
    <property type="match status" value="1"/>
</dbReference>
<dbReference type="InterPro" id="IPR009057">
    <property type="entry name" value="Homeodomain-like_sf"/>
</dbReference>
<accession>A0A7C1BET1</accession>
<evidence type="ECO:0008006" key="2">
    <source>
        <dbReference type="Google" id="ProtNLM"/>
    </source>
</evidence>
<proteinExistence type="predicted"/>
<sequence>MIQMTKYTEDKVLQITTLLKAGATIKMACKIAGISRQAFYNWMRKHGDFELKVNQAIVES</sequence>
<dbReference type="GO" id="GO:0006313">
    <property type="term" value="P:DNA transposition"/>
    <property type="evidence" value="ECO:0007669"/>
    <property type="project" value="InterPro"/>
</dbReference>
<dbReference type="EMBL" id="DRBW01000239">
    <property type="protein sequence ID" value="HDM90843.1"/>
    <property type="molecule type" value="Genomic_DNA"/>
</dbReference>
<organism evidence="1">
    <name type="scientific">candidate division WOR-3 bacterium</name>
    <dbReference type="NCBI Taxonomy" id="2052148"/>
    <lineage>
        <taxon>Bacteria</taxon>
        <taxon>Bacteria division WOR-3</taxon>
    </lineage>
</organism>
<evidence type="ECO:0000313" key="1">
    <source>
        <dbReference type="EMBL" id="HDM90843.1"/>
    </source>
</evidence>
<dbReference type="Proteomes" id="UP000885931">
    <property type="component" value="Unassembled WGS sequence"/>
</dbReference>
<feature type="non-terminal residue" evidence="1">
    <location>
        <position position="60"/>
    </location>
</feature>
<dbReference type="AlphaFoldDB" id="A0A7C1BET1"/>
<name>A0A7C1BET1_UNCW3</name>
<dbReference type="GO" id="GO:0004803">
    <property type="term" value="F:transposase activity"/>
    <property type="evidence" value="ECO:0007669"/>
    <property type="project" value="InterPro"/>
</dbReference>
<dbReference type="GO" id="GO:0003677">
    <property type="term" value="F:DNA binding"/>
    <property type="evidence" value="ECO:0007669"/>
    <property type="project" value="InterPro"/>
</dbReference>
<protein>
    <recommendedName>
        <fullName evidence="2">Helix-turn-helix domain-containing protein</fullName>
    </recommendedName>
</protein>
<reference evidence="1" key="1">
    <citation type="journal article" date="2020" name="mSystems">
        <title>Genome- and Community-Level Interaction Insights into Carbon Utilization and Element Cycling Functions of Hydrothermarchaeota in Hydrothermal Sediment.</title>
        <authorList>
            <person name="Zhou Z."/>
            <person name="Liu Y."/>
            <person name="Xu W."/>
            <person name="Pan J."/>
            <person name="Luo Z.H."/>
            <person name="Li M."/>
        </authorList>
    </citation>
    <scope>NUCLEOTIDE SEQUENCE [LARGE SCALE GENOMIC DNA]</scope>
    <source>
        <strain evidence="1">HyVt-237</strain>
    </source>
</reference>
<dbReference type="Pfam" id="PF01527">
    <property type="entry name" value="HTH_Tnp_1"/>
    <property type="match status" value="1"/>
</dbReference>
<dbReference type="SUPFAM" id="SSF46689">
    <property type="entry name" value="Homeodomain-like"/>
    <property type="match status" value="1"/>
</dbReference>
<dbReference type="InterPro" id="IPR002514">
    <property type="entry name" value="Transposase_8"/>
</dbReference>
<comment type="caution">
    <text evidence="1">The sequence shown here is derived from an EMBL/GenBank/DDBJ whole genome shotgun (WGS) entry which is preliminary data.</text>
</comment>